<evidence type="ECO:0000313" key="1">
    <source>
        <dbReference type="EMBL" id="MPC10445.1"/>
    </source>
</evidence>
<proteinExistence type="predicted"/>
<sequence length="122" mass="13330">MVMMVVVVEVRRHHGGRRQIGVLILDLAVEGDAKAFLVCRSERGEGEGLGEVSTGCNGTSLARFQRRHHATKVAVGHGDFHVLDHLGLHAFDRLLGGVVDVEINRHLLPVEVEVTLKANLEV</sequence>
<dbReference type="Proteomes" id="UP000324222">
    <property type="component" value="Unassembled WGS sequence"/>
</dbReference>
<organism evidence="1 2">
    <name type="scientific">Portunus trituberculatus</name>
    <name type="common">Swimming crab</name>
    <name type="synonym">Neptunus trituberculatus</name>
    <dbReference type="NCBI Taxonomy" id="210409"/>
    <lineage>
        <taxon>Eukaryota</taxon>
        <taxon>Metazoa</taxon>
        <taxon>Ecdysozoa</taxon>
        <taxon>Arthropoda</taxon>
        <taxon>Crustacea</taxon>
        <taxon>Multicrustacea</taxon>
        <taxon>Malacostraca</taxon>
        <taxon>Eumalacostraca</taxon>
        <taxon>Eucarida</taxon>
        <taxon>Decapoda</taxon>
        <taxon>Pleocyemata</taxon>
        <taxon>Brachyura</taxon>
        <taxon>Eubrachyura</taxon>
        <taxon>Portunoidea</taxon>
        <taxon>Portunidae</taxon>
        <taxon>Portuninae</taxon>
        <taxon>Portunus</taxon>
    </lineage>
</organism>
<reference evidence="1 2" key="1">
    <citation type="submission" date="2019-05" db="EMBL/GenBank/DDBJ databases">
        <title>Another draft genome of Portunus trituberculatus and its Hox gene families provides insights of decapod evolution.</title>
        <authorList>
            <person name="Jeong J.-H."/>
            <person name="Song I."/>
            <person name="Kim S."/>
            <person name="Choi T."/>
            <person name="Kim D."/>
            <person name="Ryu S."/>
            <person name="Kim W."/>
        </authorList>
    </citation>
    <scope>NUCLEOTIDE SEQUENCE [LARGE SCALE GENOMIC DNA]</scope>
    <source>
        <tissue evidence="1">Muscle</tissue>
    </source>
</reference>
<accession>A0A5B7CMR0</accession>
<evidence type="ECO:0000313" key="2">
    <source>
        <dbReference type="Proteomes" id="UP000324222"/>
    </source>
</evidence>
<keyword evidence="2" id="KW-1185">Reference proteome</keyword>
<dbReference type="AlphaFoldDB" id="A0A5B7CMR0"/>
<protein>
    <submittedName>
        <fullName evidence="1">Uncharacterized protein</fullName>
    </submittedName>
</protein>
<comment type="caution">
    <text evidence="1">The sequence shown here is derived from an EMBL/GenBank/DDBJ whole genome shotgun (WGS) entry which is preliminary data.</text>
</comment>
<gene>
    <name evidence="1" type="ORF">E2C01_003082</name>
</gene>
<name>A0A5B7CMR0_PORTR</name>
<dbReference type="EMBL" id="VSRR010000118">
    <property type="protein sequence ID" value="MPC10445.1"/>
    <property type="molecule type" value="Genomic_DNA"/>
</dbReference>